<dbReference type="SUPFAM" id="SSF58104">
    <property type="entry name" value="Methyl-accepting chemotaxis protein (MCP) signaling domain"/>
    <property type="match status" value="2"/>
</dbReference>
<dbReference type="Pfam" id="PF12729">
    <property type="entry name" value="4HB_MCP_1"/>
    <property type="match status" value="1"/>
</dbReference>
<dbReference type="PANTHER" id="PTHR32089">
    <property type="entry name" value="METHYL-ACCEPTING CHEMOTAXIS PROTEIN MCPB"/>
    <property type="match status" value="1"/>
</dbReference>
<evidence type="ECO:0000313" key="9">
    <source>
        <dbReference type="EMBL" id="SDP38095.1"/>
    </source>
</evidence>
<dbReference type="PRINTS" id="PR00260">
    <property type="entry name" value="CHEMTRNSDUCR"/>
</dbReference>
<name>A0A1H0S8W3_SELRU</name>
<keyword evidence="6" id="KW-0472">Membrane</keyword>
<dbReference type="GO" id="GO:0006935">
    <property type="term" value="P:chemotaxis"/>
    <property type="evidence" value="ECO:0007669"/>
    <property type="project" value="InterPro"/>
</dbReference>
<dbReference type="Pfam" id="PF00672">
    <property type="entry name" value="HAMP"/>
    <property type="match status" value="1"/>
</dbReference>
<dbReference type="PROSITE" id="PS50111">
    <property type="entry name" value="CHEMOTAXIS_TRANSDUC_2"/>
    <property type="match status" value="1"/>
</dbReference>
<evidence type="ECO:0000256" key="1">
    <source>
        <dbReference type="ARBA" id="ARBA00023224"/>
    </source>
</evidence>
<dbReference type="AlphaFoldDB" id="A0A1H0S8W3"/>
<evidence type="ECO:0000259" key="7">
    <source>
        <dbReference type="PROSITE" id="PS50111"/>
    </source>
</evidence>
<dbReference type="GO" id="GO:0004888">
    <property type="term" value="F:transmembrane signaling receptor activity"/>
    <property type="evidence" value="ECO:0007669"/>
    <property type="project" value="InterPro"/>
</dbReference>
<feature type="transmembrane region" description="Helical" evidence="6">
    <location>
        <begin position="13"/>
        <end position="35"/>
    </location>
</feature>
<keyword evidence="1 3" id="KW-0807">Transducer</keyword>
<evidence type="ECO:0000256" key="6">
    <source>
        <dbReference type="SAM" id="Phobius"/>
    </source>
</evidence>
<sequence length="573" mass="61690">MGWIKNLRVAYKMLILAVFAVIGMLVIGFAGYSSLKKAQVDMEFMYEKCVKSLGYLSDMRYGIRYSQGMMVVMTTVKDDPARMQTLQKKYEDGVKLVEAGVSSYEAVTGKPEEMKKEFEEFKKGWGELHTLMNKVTALAQQGQQEEALALYNQNGAKMVDKLRPHINKMTELENAHAEALNKENDEDTEATIRNMVILLLLGLIIMVAVAMFITREIVNPVEAMMRSLDRLRGGDFSDHPRTIIRGDEFGAMADMVAEVRTTLNKLMRSSSTTAEQLAASSEELTASSHQSAQASEQVAQSVTNAAGAVAEQQQDVGDVIDSIDNAVEAIGRLSKTANMVSEHANTSNKAAVEGNEAVKQAVSQINSVAQVVNSSAETVDKLGQSSQEIGQIVETISSIAEQTNLLALNAAIEAARAGEHGRGFAVVADEVRKLAEASQEAAKQITSLISGIQSETAAAVTSMQKGSAAVKEGTASVEQLRDTFKSIYDAALGVAKQAEEMTRELKAVENDTQVIKSKSDGILQKGGMVASEMESVSAASEEQSASAAEIADASTALANLAQGLQNSLQKFKF</sequence>
<dbReference type="CDD" id="cd11386">
    <property type="entry name" value="MCP_signal"/>
    <property type="match status" value="1"/>
</dbReference>
<dbReference type="Gene3D" id="1.10.287.950">
    <property type="entry name" value="Methyl-accepting chemotaxis protein"/>
    <property type="match status" value="1"/>
</dbReference>
<dbReference type="OrthoDB" id="1674885at2"/>
<dbReference type="InterPro" id="IPR004090">
    <property type="entry name" value="Chemotax_Me-accpt_rcpt"/>
</dbReference>
<keyword evidence="6" id="KW-0812">Transmembrane</keyword>
<feature type="domain" description="Methyl-accepting transducer" evidence="7">
    <location>
        <begin position="287"/>
        <end position="558"/>
    </location>
</feature>
<dbReference type="InterPro" id="IPR004089">
    <property type="entry name" value="MCPsignal_dom"/>
</dbReference>
<dbReference type="SMART" id="SM00283">
    <property type="entry name" value="MA"/>
    <property type="match status" value="1"/>
</dbReference>
<evidence type="ECO:0000256" key="4">
    <source>
        <dbReference type="SAM" id="Coils"/>
    </source>
</evidence>
<accession>A0A1H0S8W3</accession>
<keyword evidence="6" id="KW-1133">Transmembrane helix</keyword>
<feature type="coiled-coil region" evidence="4">
    <location>
        <begin position="491"/>
        <end position="518"/>
    </location>
</feature>
<dbReference type="GO" id="GO:0016020">
    <property type="term" value="C:membrane"/>
    <property type="evidence" value="ECO:0007669"/>
    <property type="project" value="InterPro"/>
</dbReference>
<proteinExistence type="inferred from homology"/>
<dbReference type="EMBL" id="FNJQ01000016">
    <property type="protein sequence ID" value="SDP38095.1"/>
    <property type="molecule type" value="Genomic_DNA"/>
</dbReference>
<dbReference type="RefSeq" id="WP_074572333.1">
    <property type="nucleotide sequence ID" value="NZ_FNJQ01000016.1"/>
</dbReference>
<evidence type="ECO:0000259" key="8">
    <source>
        <dbReference type="PROSITE" id="PS50885"/>
    </source>
</evidence>
<reference evidence="9 10" key="1">
    <citation type="submission" date="2016-10" db="EMBL/GenBank/DDBJ databases">
        <authorList>
            <person name="de Groot N.N."/>
        </authorList>
    </citation>
    <scope>NUCLEOTIDE SEQUENCE [LARGE SCALE GENOMIC DNA]</scope>
    <source>
        <strain evidence="9 10">S137</strain>
    </source>
</reference>
<feature type="domain" description="HAMP" evidence="8">
    <location>
        <begin position="215"/>
        <end position="268"/>
    </location>
</feature>
<dbReference type="InterPro" id="IPR024478">
    <property type="entry name" value="HlyB_4HB_MCP"/>
</dbReference>
<dbReference type="PANTHER" id="PTHR32089:SF112">
    <property type="entry name" value="LYSOZYME-LIKE PROTEIN-RELATED"/>
    <property type="match status" value="1"/>
</dbReference>
<gene>
    <name evidence="9" type="ORF">SAMN05216366_11614</name>
</gene>
<protein>
    <submittedName>
        <fullName evidence="9">Methyl-accepting chemotaxis sensory transducer</fullName>
    </submittedName>
</protein>
<dbReference type="SMART" id="SM00304">
    <property type="entry name" value="HAMP"/>
    <property type="match status" value="2"/>
</dbReference>
<organism evidence="9 10">
    <name type="scientific">Selenomonas ruminantium</name>
    <dbReference type="NCBI Taxonomy" id="971"/>
    <lineage>
        <taxon>Bacteria</taxon>
        <taxon>Bacillati</taxon>
        <taxon>Bacillota</taxon>
        <taxon>Negativicutes</taxon>
        <taxon>Selenomonadales</taxon>
        <taxon>Selenomonadaceae</taxon>
        <taxon>Selenomonas</taxon>
    </lineage>
</organism>
<feature type="region of interest" description="Disordered" evidence="5">
    <location>
        <begin position="276"/>
        <end position="299"/>
    </location>
</feature>
<evidence type="ECO:0000256" key="2">
    <source>
        <dbReference type="ARBA" id="ARBA00029447"/>
    </source>
</evidence>
<feature type="transmembrane region" description="Helical" evidence="6">
    <location>
        <begin position="196"/>
        <end position="214"/>
    </location>
</feature>
<dbReference type="Pfam" id="PF00015">
    <property type="entry name" value="MCPsignal"/>
    <property type="match status" value="1"/>
</dbReference>
<dbReference type="GO" id="GO:0007165">
    <property type="term" value="P:signal transduction"/>
    <property type="evidence" value="ECO:0007669"/>
    <property type="project" value="UniProtKB-KW"/>
</dbReference>
<dbReference type="Gene3D" id="6.10.340.10">
    <property type="match status" value="1"/>
</dbReference>
<evidence type="ECO:0000313" key="10">
    <source>
        <dbReference type="Proteomes" id="UP000182412"/>
    </source>
</evidence>
<keyword evidence="4" id="KW-0175">Coiled coil</keyword>
<dbReference type="Proteomes" id="UP000182412">
    <property type="component" value="Unassembled WGS sequence"/>
</dbReference>
<evidence type="ECO:0000256" key="3">
    <source>
        <dbReference type="PROSITE-ProRule" id="PRU00284"/>
    </source>
</evidence>
<dbReference type="PROSITE" id="PS50885">
    <property type="entry name" value="HAMP"/>
    <property type="match status" value="1"/>
</dbReference>
<comment type="similarity">
    <text evidence="2">Belongs to the methyl-accepting chemotaxis (MCP) protein family.</text>
</comment>
<dbReference type="InterPro" id="IPR003660">
    <property type="entry name" value="HAMP_dom"/>
</dbReference>
<evidence type="ECO:0000256" key="5">
    <source>
        <dbReference type="SAM" id="MobiDB-lite"/>
    </source>
</evidence>